<evidence type="ECO:0000313" key="3">
    <source>
        <dbReference type="Proteomes" id="UP000287394"/>
    </source>
</evidence>
<protein>
    <submittedName>
        <fullName evidence="2">Uncharacterized protein</fullName>
    </submittedName>
</protein>
<organism evidence="2 3">
    <name type="scientific">Capsulimonas corticalis</name>
    <dbReference type="NCBI Taxonomy" id="2219043"/>
    <lineage>
        <taxon>Bacteria</taxon>
        <taxon>Bacillati</taxon>
        <taxon>Armatimonadota</taxon>
        <taxon>Armatimonadia</taxon>
        <taxon>Capsulimonadales</taxon>
        <taxon>Capsulimonadaceae</taxon>
        <taxon>Capsulimonas</taxon>
    </lineage>
</organism>
<dbReference type="KEGG" id="ccot:CCAX7_000490"/>
<sequence>MTTRAEQAAALINTRSLPVGLGWLQDKAAEAHAYDVLNPYPLFHFKEWKTEDRGPLPRCMPLAKSIIARGAKWLFGQPLQIHCAENPDLEEFLRKMWRKNKMGARLVAMARQGGCDGGIALKFSYDETARIPLSIQSLSLVDEVRLYYDPHNCADLLMARIQYSYFDAVAGKTMWYREEWTDDEEIHYFPLPQESLNTSLGSTRLYMSYNRTDPDTYEGWKISSRAANPFGVIPLTHIKNVETDDLYGAGDLWDLYRVLDRINLTYHLMDKSNQFDAESNPIFIDLDLDEDDIDKPLQPGQPIDAHSAEGEKQGKVEFPPTGNGLRPAMMEYAKDLKKQILAAASSVEVDQSEFSNKGNLTNAVLAQLYLPQIELTEEKRKSWGEDGLCEFLALVARGLQNVGVDLGVREDDEDSYDVTLAWPPYFQMSQDELTALTGRTQEQEIAGYITHERAIERVAQAEGIEDVTALIEELKTEPPPPAATPTAADASLQQTEQEIAGLKGAAGKSGV</sequence>
<gene>
    <name evidence="2" type="ORF">CCAX7_000490</name>
</gene>
<reference evidence="2 3" key="1">
    <citation type="journal article" date="2019" name="Int. J. Syst. Evol. Microbiol.">
        <title>Capsulimonas corticalis gen. nov., sp. nov., an aerobic capsulated bacterium, of a novel bacterial order, Capsulimonadales ord. nov., of the class Armatimonadia of the phylum Armatimonadetes.</title>
        <authorList>
            <person name="Li J."/>
            <person name="Kudo C."/>
            <person name="Tonouchi A."/>
        </authorList>
    </citation>
    <scope>NUCLEOTIDE SEQUENCE [LARGE SCALE GENOMIC DNA]</scope>
    <source>
        <strain evidence="2 3">AX-7</strain>
    </source>
</reference>
<evidence type="ECO:0000313" key="2">
    <source>
        <dbReference type="EMBL" id="BDI27998.1"/>
    </source>
</evidence>
<keyword evidence="3" id="KW-1185">Reference proteome</keyword>
<feature type="region of interest" description="Disordered" evidence="1">
    <location>
        <begin position="294"/>
        <end position="324"/>
    </location>
</feature>
<dbReference type="EMBL" id="AP025739">
    <property type="protein sequence ID" value="BDI27998.1"/>
    <property type="molecule type" value="Genomic_DNA"/>
</dbReference>
<dbReference type="Pfam" id="PF05133">
    <property type="entry name" value="SPP1_portal"/>
    <property type="match status" value="1"/>
</dbReference>
<proteinExistence type="predicted"/>
<dbReference type="AlphaFoldDB" id="A0A402CR72"/>
<dbReference type="InterPro" id="IPR021145">
    <property type="entry name" value="Portal_protein_SPP1_Gp6-like"/>
</dbReference>
<accession>A0A402CR72</accession>
<evidence type="ECO:0000256" key="1">
    <source>
        <dbReference type="SAM" id="MobiDB-lite"/>
    </source>
</evidence>
<dbReference type="RefSeq" id="WP_165863976.1">
    <property type="nucleotide sequence ID" value="NZ_AP025739.1"/>
</dbReference>
<name>A0A402CR72_9BACT</name>
<dbReference type="Proteomes" id="UP000287394">
    <property type="component" value="Chromosome"/>
</dbReference>
<feature type="compositionally biased region" description="Basic and acidic residues" evidence="1">
    <location>
        <begin position="306"/>
        <end position="315"/>
    </location>
</feature>